<evidence type="ECO:0000259" key="1">
    <source>
        <dbReference type="Pfam" id="PF00535"/>
    </source>
</evidence>
<organism evidence="2 3">
    <name type="scientific">Bombilactobacillus apium</name>
    <dbReference type="NCBI Taxonomy" id="2675299"/>
    <lineage>
        <taxon>Bacteria</taxon>
        <taxon>Bacillati</taxon>
        <taxon>Bacillota</taxon>
        <taxon>Bacilli</taxon>
        <taxon>Lactobacillales</taxon>
        <taxon>Lactobacillaceae</taxon>
        <taxon>Bombilactobacillus</taxon>
    </lineage>
</organism>
<reference evidence="2 3" key="1">
    <citation type="submission" date="2020-06" db="EMBL/GenBank/DDBJ databases">
        <authorList>
            <person name="Kang J."/>
        </authorList>
    </citation>
    <scope>NUCLEOTIDE SEQUENCE [LARGE SCALE GENOMIC DNA]</scope>
    <source>
        <strain evidence="2 3">DCY120</strain>
    </source>
</reference>
<dbReference type="Proteomes" id="UP000563523">
    <property type="component" value="Unassembled WGS sequence"/>
</dbReference>
<sequence length="302" mass="34608">MDAPFFTVFIPTYNRESFVLKAIKSVLNQKFDDFEIIIIDDGSTDNTNGAINSLIVKSQDSRIRYYEKENGGKYTALNLGISLAQGDFFIILDSEDILCPDTLLTMNRLLKDNPNMDGVIGQYVKDDGTVIGSLFPPDMKTIDYIDFHFGSGFSFHGNRYEDCLECNRTSSLKNLFIPEDSNIKFVPESYIFNQLGTEHKLLVSNSIFSKTAYLEDGITANYGSEFDSKNYLGFLLKYKSDIDFIFKHSQIKFLPKIWTWLNYWRFHKYDSLNKVAVTRVSLLGMITRPLLPLAMAVRKIIK</sequence>
<keyword evidence="3" id="KW-1185">Reference proteome</keyword>
<comment type="caution">
    <text evidence="2">The sequence shown here is derived from an EMBL/GenBank/DDBJ whole genome shotgun (WGS) entry which is preliminary data.</text>
</comment>
<dbReference type="GO" id="GO:0016758">
    <property type="term" value="F:hexosyltransferase activity"/>
    <property type="evidence" value="ECO:0007669"/>
    <property type="project" value="UniProtKB-ARBA"/>
</dbReference>
<dbReference type="PANTHER" id="PTHR22916">
    <property type="entry name" value="GLYCOSYLTRANSFERASE"/>
    <property type="match status" value="1"/>
</dbReference>
<accession>A0A850R2F9</accession>
<dbReference type="PANTHER" id="PTHR22916:SF3">
    <property type="entry name" value="UDP-GLCNAC:BETAGAL BETA-1,3-N-ACETYLGLUCOSAMINYLTRANSFERASE-LIKE PROTEIN 1"/>
    <property type="match status" value="1"/>
</dbReference>
<dbReference type="Gene3D" id="3.90.550.10">
    <property type="entry name" value="Spore Coat Polysaccharide Biosynthesis Protein SpsA, Chain A"/>
    <property type="match status" value="1"/>
</dbReference>
<dbReference type="InterPro" id="IPR001173">
    <property type="entry name" value="Glyco_trans_2-like"/>
</dbReference>
<dbReference type="InterPro" id="IPR029044">
    <property type="entry name" value="Nucleotide-diphossugar_trans"/>
</dbReference>
<protein>
    <submittedName>
        <fullName evidence="2">Glycosyltransferase family 2 protein</fullName>
    </submittedName>
</protein>
<dbReference type="AlphaFoldDB" id="A0A850R2F9"/>
<dbReference type="Pfam" id="PF00535">
    <property type="entry name" value="Glycos_transf_2"/>
    <property type="match status" value="1"/>
</dbReference>
<evidence type="ECO:0000313" key="3">
    <source>
        <dbReference type="Proteomes" id="UP000563523"/>
    </source>
</evidence>
<proteinExistence type="predicted"/>
<gene>
    <name evidence="2" type="ORF">HU830_03290</name>
</gene>
<keyword evidence="2" id="KW-0808">Transferase</keyword>
<dbReference type="EMBL" id="JABZEC010000002">
    <property type="protein sequence ID" value="NVY96201.1"/>
    <property type="molecule type" value="Genomic_DNA"/>
</dbReference>
<feature type="domain" description="Glycosyltransferase 2-like" evidence="1">
    <location>
        <begin position="7"/>
        <end position="126"/>
    </location>
</feature>
<evidence type="ECO:0000313" key="2">
    <source>
        <dbReference type="EMBL" id="NVY96201.1"/>
    </source>
</evidence>
<dbReference type="RefSeq" id="WP_176942356.1">
    <property type="nucleotide sequence ID" value="NZ_JABZEC010000002.1"/>
</dbReference>
<dbReference type="SUPFAM" id="SSF53448">
    <property type="entry name" value="Nucleotide-diphospho-sugar transferases"/>
    <property type="match status" value="1"/>
</dbReference>
<dbReference type="CDD" id="cd00761">
    <property type="entry name" value="Glyco_tranf_GTA_type"/>
    <property type="match status" value="1"/>
</dbReference>
<name>A0A850R2F9_9LACO</name>